<sequence>MEVVIMRSKFTKQQKFDMVMECRNSGLSDYMWCKKHDIQSSTFYSWVKQLKRDGANVPERTYAEDYHLDSKPDIVKLEIVDELPAEKPQVVQQLPSNNCAIEITIGQASIKVFNDVNPKLLSQVMTCLGGCL</sequence>
<comment type="caution">
    <text evidence="1">The sequence shown here is derived from an EMBL/GenBank/DDBJ whole genome shotgun (WGS) entry which is preliminary data.</text>
</comment>
<name>A0A2G3E873_9FIRM</name>
<dbReference type="AlphaFoldDB" id="A0A2G3E873"/>
<accession>A0A2G3E873</accession>
<dbReference type="SUPFAM" id="SSF46689">
    <property type="entry name" value="Homeodomain-like"/>
    <property type="match status" value="1"/>
</dbReference>
<dbReference type="NCBIfam" id="NF047593">
    <property type="entry name" value="IS66_ISAeme5_TnpA"/>
    <property type="match status" value="1"/>
</dbReference>
<organism evidence="1 2">
    <name type="scientific">Pseudobutyrivibrio ruminis</name>
    <dbReference type="NCBI Taxonomy" id="46206"/>
    <lineage>
        <taxon>Bacteria</taxon>
        <taxon>Bacillati</taxon>
        <taxon>Bacillota</taxon>
        <taxon>Clostridia</taxon>
        <taxon>Lachnospirales</taxon>
        <taxon>Lachnospiraceae</taxon>
        <taxon>Pseudobutyrivibrio</taxon>
    </lineage>
</organism>
<dbReference type="GO" id="GO:0003677">
    <property type="term" value="F:DNA binding"/>
    <property type="evidence" value="ECO:0007669"/>
    <property type="project" value="InterPro"/>
</dbReference>
<dbReference type="Gene3D" id="1.10.10.10">
    <property type="entry name" value="Winged helix-like DNA-binding domain superfamily/Winged helix DNA-binding domain"/>
    <property type="match status" value="1"/>
</dbReference>
<dbReference type="Pfam" id="PF01527">
    <property type="entry name" value="HTH_Tnp_1"/>
    <property type="match status" value="1"/>
</dbReference>
<evidence type="ECO:0000313" key="2">
    <source>
        <dbReference type="Proteomes" id="UP000224317"/>
    </source>
</evidence>
<dbReference type="EMBL" id="PDYH01000056">
    <property type="protein sequence ID" value="PHU39371.1"/>
    <property type="molecule type" value="Genomic_DNA"/>
</dbReference>
<dbReference type="InterPro" id="IPR002514">
    <property type="entry name" value="Transposase_8"/>
</dbReference>
<gene>
    <name evidence="1" type="ORF">CSX00_11490</name>
</gene>
<protein>
    <recommendedName>
        <fullName evidence="3">Transposase</fullName>
    </recommendedName>
</protein>
<dbReference type="GO" id="GO:0006313">
    <property type="term" value="P:DNA transposition"/>
    <property type="evidence" value="ECO:0007669"/>
    <property type="project" value="InterPro"/>
</dbReference>
<proteinExistence type="predicted"/>
<dbReference type="Proteomes" id="UP000224317">
    <property type="component" value="Unassembled WGS sequence"/>
</dbReference>
<dbReference type="GO" id="GO:0004803">
    <property type="term" value="F:transposase activity"/>
    <property type="evidence" value="ECO:0007669"/>
    <property type="project" value="InterPro"/>
</dbReference>
<evidence type="ECO:0008006" key="3">
    <source>
        <dbReference type="Google" id="ProtNLM"/>
    </source>
</evidence>
<dbReference type="InterPro" id="IPR009057">
    <property type="entry name" value="Homeodomain-like_sf"/>
</dbReference>
<reference evidence="1" key="1">
    <citation type="submission" date="2017-10" db="EMBL/GenBank/DDBJ databases">
        <title>Resolving the taxonomy of Roseburia spp., Eubacterium rectale and Agathobacter spp. through phylogenomic analysis.</title>
        <authorList>
            <person name="Sheridan P.O."/>
            <person name="Walker A.W."/>
            <person name="Duncan S.H."/>
            <person name="Scott K.P."/>
            <person name="Toole P.W.O."/>
            <person name="Luis P."/>
            <person name="Flint H.J."/>
        </authorList>
    </citation>
    <scope>NUCLEOTIDE SEQUENCE [LARGE SCALE GENOMIC DNA]</scope>
    <source>
        <strain evidence="1">JK10</strain>
    </source>
</reference>
<evidence type="ECO:0000313" key="1">
    <source>
        <dbReference type="EMBL" id="PHU39371.1"/>
    </source>
</evidence>
<keyword evidence="2" id="KW-1185">Reference proteome</keyword>
<dbReference type="InterPro" id="IPR036388">
    <property type="entry name" value="WH-like_DNA-bd_sf"/>
</dbReference>